<proteinExistence type="predicted"/>
<dbReference type="AlphaFoldDB" id="A0A166INI5"/>
<organism evidence="1 2">
    <name type="scientific">Nodularia spumigena CENA596</name>
    <dbReference type="NCBI Taxonomy" id="1819295"/>
    <lineage>
        <taxon>Bacteria</taxon>
        <taxon>Bacillati</taxon>
        <taxon>Cyanobacteriota</taxon>
        <taxon>Cyanophyceae</taxon>
        <taxon>Nostocales</taxon>
        <taxon>Nodulariaceae</taxon>
        <taxon>Nodularia</taxon>
    </lineage>
</organism>
<dbReference type="InterPro" id="IPR036388">
    <property type="entry name" value="WH-like_DNA-bd_sf"/>
</dbReference>
<evidence type="ECO:0000313" key="1">
    <source>
        <dbReference type="EMBL" id="KZL48631.1"/>
    </source>
</evidence>
<evidence type="ECO:0000313" key="2">
    <source>
        <dbReference type="Proteomes" id="UP000076555"/>
    </source>
</evidence>
<dbReference type="Pfam" id="PF13730">
    <property type="entry name" value="HTH_36"/>
    <property type="match status" value="1"/>
</dbReference>
<reference evidence="1 2" key="1">
    <citation type="submission" date="2016-04" db="EMBL/GenBank/DDBJ databases">
        <title>Draft Genome Assembly of the Bloom-forming Cyanobacterium Nodularia spumigena Strain CENA596 in Shrimp Production Ponds.</title>
        <authorList>
            <person name="Popin R.V."/>
            <person name="Rigonato J."/>
            <person name="Abreu V.A."/>
            <person name="Andreote A.P."/>
            <person name="Silveira S.B."/>
            <person name="Odebrecht C."/>
            <person name="Fiore M.F."/>
        </authorList>
    </citation>
    <scope>NUCLEOTIDE SEQUENCE [LARGE SCALE GENOMIC DNA]</scope>
    <source>
        <strain evidence="1 2">CENA596</strain>
    </source>
</reference>
<name>A0A166INI5_NODSP</name>
<accession>A0A166INI5</accession>
<comment type="caution">
    <text evidence="1">The sequence shown here is derived from an EMBL/GenBank/DDBJ whole genome shotgun (WGS) entry which is preliminary data.</text>
</comment>
<gene>
    <name evidence="1" type="ORF">A2T98_17135</name>
</gene>
<dbReference type="Gene3D" id="1.10.10.10">
    <property type="entry name" value="Winged helix-like DNA-binding domain superfamily/Winged helix DNA-binding domain"/>
    <property type="match status" value="1"/>
</dbReference>
<dbReference type="SUPFAM" id="SSF46785">
    <property type="entry name" value="Winged helix' DNA-binding domain"/>
    <property type="match status" value="1"/>
</dbReference>
<dbReference type="RefSeq" id="WP_017804277.1">
    <property type="nucleotide sequence ID" value="NZ_CAWMRI010000232.1"/>
</dbReference>
<dbReference type="Proteomes" id="UP000076555">
    <property type="component" value="Unassembled WGS sequence"/>
</dbReference>
<dbReference type="InterPro" id="IPR036390">
    <property type="entry name" value="WH_DNA-bd_sf"/>
</dbReference>
<dbReference type="EMBL" id="LWAJ01000232">
    <property type="protein sequence ID" value="KZL48631.1"/>
    <property type="molecule type" value="Genomic_DNA"/>
</dbReference>
<dbReference type="OrthoDB" id="491020at2"/>
<sequence>MSTKDELIVEQPKTSATPNSYPSSVAFIHNVLDEHGLDSYEFRLYAHIVRRTGGKPEGVCFASLRKTAEICKMSMRKAQDAIKVLIKANLITQTKRRGRTDEYRVTPVSNWVSKDQLDEIRKTIKITKDSSADSDINTEIAVESE</sequence>
<evidence type="ECO:0008006" key="3">
    <source>
        <dbReference type="Google" id="ProtNLM"/>
    </source>
</evidence>
<protein>
    <recommendedName>
        <fullName evidence="3">Helix-turn-helix domain-containing protein</fullName>
    </recommendedName>
</protein>